<keyword evidence="1" id="KW-0479">Metal-binding</keyword>
<dbReference type="EMBL" id="JBHRXV010000004">
    <property type="protein sequence ID" value="MFC3712516.1"/>
    <property type="molecule type" value="Genomic_DNA"/>
</dbReference>
<evidence type="ECO:0000313" key="7">
    <source>
        <dbReference type="Proteomes" id="UP001595615"/>
    </source>
</evidence>
<dbReference type="Proteomes" id="UP001595615">
    <property type="component" value="Unassembled WGS sequence"/>
</dbReference>
<gene>
    <name evidence="6" type="ORF">ACFOMD_08045</name>
</gene>
<evidence type="ECO:0000313" key="6">
    <source>
        <dbReference type="EMBL" id="MFC3712516.1"/>
    </source>
</evidence>
<keyword evidence="2" id="KW-0378">Hydrolase</keyword>
<dbReference type="Pfam" id="PF00149">
    <property type="entry name" value="Metallophos"/>
    <property type="match status" value="1"/>
</dbReference>
<comment type="similarity">
    <text evidence="4">Belongs to the cyclic nucleotide phosphodiesterase class-III family.</text>
</comment>
<dbReference type="InterPro" id="IPR042281">
    <property type="entry name" value="GpdQ_beta-strand"/>
</dbReference>
<proteinExistence type="inferred from homology"/>
<keyword evidence="7" id="KW-1185">Reference proteome</keyword>
<accession>A0ABV7X8U0</accession>
<evidence type="ECO:0000259" key="5">
    <source>
        <dbReference type="Pfam" id="PF00149"/>
    </source>
</evidence>
<dbReference type="Gene3D" id="3.30.750.180">
    <property type="entry name" value="GpdQ, beta-strand dimerisation domain"/>
    <property type="match status" value="1"/>
</dbReference>
<dbReference type="Gene3D" id="3.60.21.40">
    <property type="entry name" value="GpdQ, catalytic alpha/beta sandwich domain"/>
    <property type="match status" value="1"/>
</dbReference>
<dbReference type="CDD" id="cd07402">
    <property type="entry name" value="MPP_GpdQ"/>
    <property type="match status" value="1"/>
</dbReference>
<evidence type="ECO:0000256" key="3">
    <source>
        <dbReference type="ARBA" id="ARBA00023004"/>
    </source>
</evidence>
<evidence type="ECO:0000256" key="1">
    <source>
        <dbReference type="ARBA" id="ARBA00022723"/>
    </source>
</evidence>
<reference evidence="7" key="1">
    <citation type="journal article" date="2019" name="Int. J. Syst. Evol. Microbiol.">
        <title>The Global Catalogue of Microorganisms (GCM) 10K type strain sequencing project: providing services to taxonomists for standard genome sequencing and annotation.</title>
        <authorList>
            <consortium name="The Broad Institute Genomics Platform"/>
            <consortium name="The Broad Institute Genome Sequencing Center for Infectious Disease"/>
            <person name="Wu L."/>
            <person name="Ma J."/>
        </authorList>
    </citation>
    <scope>NUCLEOTIDE SEQUENCE [LARGE SCALE GENOMIC DNA]</scope>
    <source>
        <strain evidence="7">KCTC 42644</strain>
    </source>
</reference>
<keyword evidence="3" id="KW-0408">Iron</keyword>
<dbReference type="PANTHER" id="PTHR42988">
    <property type="entry name" value="PHOSPHOHYDROLASE"/>
    <property type="match status" value="1"/>
</dbReference>
<dbReference type="InterPro" id="IPR050884">
    <property type="entry name" value="CNP_phosphodiesterase-III"/>
</dbReference>
<sequence>MRGDGRSQSLLIAQITDLHIGFEPGNPDEFNRRRLDAVFAELATVQPRPDFIVASGDLTENGDLVDYLTLKAIFDASPVPVLPMMGNHDLRETFWEVFPEVPGHDGFVEYVVDKGPLRILLLDTLEVGRHGGAFCDIRARWLDERLAETDKPVVVFLHHPPVQTGIDWMTINAAEPWAAKIEAVIARHGNVVAVLAGHIHRSINVAWAGTRISVCPSTAPQVALDLREIDPANPDGRPLIVSEPPAYALHLWNGQTLLSHLGLADGHAVLASYTPQLQPMVEGMLVEREAAVAVS</sequence>
<dbReference type="InterPro" id="IPR026575">
    <property type="entry name" value="GpdQ/CpdA-like"/>
</dbReference>
<dbReference type="InterPro" id="IPR029052">
    <property type="entry name" value="Metallo-depent_PP-like"/>
</dbReference>
<evidence type="ECO:0000256" key="4">
    <source>
        <dbReference type="ARBA" id="ARBA00025742"/>
    </source>
</evidence>
<dbReference type="InterPro" id="IPR004843">
    <property type="entry name" value="Calcineurin-like_PHP"/>
</dbReference>
<dbReference type="PANTHER" id="PTHR42988:SF2">
    <property type="entry name" value="CYCLIC NUCLEOTIDE PHOSPHODIESTERASE CBUA0032-RELATED"/>
    <property type="match status" value="1"/>
</dbReference>
<organism evidence="6 7">
    <name type="scientific">Sphingoaurantiacus capsulatus</name>
    <dbReference type="NCBI Taxonomy" id="1771310"/>
    <lineage>
        <taxon>Bacteria</taxon>
        <taxon>Pseudomonadati</taxon>
        <taxon>Pseudomonadota</taxon>
        <taxon>Alphaproteobacteria</taxon>
        <taxon>Sphingomonadales</taxon>
        <taxon>Sphingosinicellaceae</taxon>
        <taxon>Sphingoaurantiacus</taxon>
    </lineage>
</organism>
<dbReference type="RefSeq" id="WP_380859524.1">
    <property type="nucleotide sequence ID" value="NZ_JBHRXV010000004.1"/>
</dbReference>
<dbReference type="SUPFAM" id="SSF56300">
    <property type="entry name" value="Metallo-dependent phosphatases"/>
    <property type="match status" value="1"/>
</dbReference>
<protein>
    <submittedName>
        <fullName evidence="6">Phosphodiesterase</fullName>
    </submittedName>
</protein>
<dbReference type="InterPro" id="IPR042283">
    <property type="entry name" value="GpdQ_catalytic"/>
</dbReference>
<comment type="caution">
    <text evidence="6">The sequence shown here is derived from an EMBL/GenBank/DDBJ whole genome shotgun (WGS) entry which is preliminary data.</text>
</comment>
<name>A0ABV7X8U0_9SPHN</name>
<feature type="domain" description="Calcineurin-like phosphoesterase" evidence="5">
    <location>
        <begin position="12"/>
        <end position="201"/>
    </location>
</feature>
<evidence type="ECO:0000256" key="2">
    <source>
        <dbReference type="ARBA" id="ARBA00022801"/>
    </source>
</evidence>